<feature type="transmembrane region" description="Helical" evidence="11">
    <location>
        <begin position="976"/>
        <end position="1000"/>
    </location>
</feature>
<evidence type="ECO:0000256" key="3">
    <source>
        <dbReference type="ARBA" id="ARBA00022692"/>
    </source>
</evidence>
<name>A0AAV9XY23_9CRYT</name>
<keyword evidence="4" id="KW-0677">Repeat</keyword>
<keyword evidence="6 14" id="KW-0067">ATP-binding</keyword>
<dbReference type="SMART" id="SM00382">
    <property type="entry name" value="AAA"/>
    <property type="match status" value="2"/>
</dbReference>
<keyword evidence="3 11" id="KW-0812">Transmembrane</keyword>
<dbReference type="GO" id="GO:0016887">
    <property type="term" value="F:ATP hydrolysis activity"/>
    <property type="evidence" value="ECO:0007669"/>
    <property type="project" value="InterPro"/>
</dbReference>
<feature type="domain" description="ABC transporter" evidence="12">
    <location>
        <begin position="1299"/>
        <end position="1533"/>
    </location>
</feature>
<keyword evidence="8 11" id="KW-0472">Membrane</keyword>
<dbReference type="FunFam" id="1.20.1560.10:FF:000013">
    <property type="entry name" value="ABC transporter C family member 2"/>
    <property type="match status" value="1"/>
</dbReference>
<evidence type="ECO:0000256" key="6">
    <source>
        <dbReference type="ARBA" id="ARBA00022840"/>
    </source>
</evidence>
<organism evidence="14 15">
    <name type="scientific">Cryptosporidium xiaoi</name>
    <dbReference type="NCBI Taxonomy" id="659607"/>
    <lineage>
        <taxon>Eukaryota</taxon>
        <taxon>Sar</taxon>
        <taxon>Alveolata</taxon>
        <taxon>Apicomplexa</taxon>
        <taxon>Conoidasida</taxon>
        <taxon>Coccidia</taxon>
        <taxon>Eucoccidiorida</taxon>
        <taxon>Eimeriorina</taxon>
        <taxon>Cryptosporidiidae</taxon>
        <taxon>Cryptosporidium</taxon>
    </lineage>
</organism>
<feature type="region of interest" description="Disordered" evidence="10">
    <location>
        <begin position="841"/>
        <end position="867"/>
    </location>
</feature>
<dbReference type="CDD" id="cd18580">
    <property type="entry name" value="ABC_6TM_ABCC_D2"/>
    <property type="match status" value="1"/>
</dbReference>
<dbReference type="SUPFAM" id="SSF90123">
    <property type="entry name" value="ABC transporter transmembrane region"/>
    <property type="match status" value="2"/>
</dbReference>
<feature type="domain" description="ABC transmembrane type-1" evidence="13">
    <location>
        <begin position="982"/>
        <end position="1261"/>
    </location>
</feature>
<evidence type="ECO:0000313" key="14">
    <source>
        <dbReference type="EMBL" id="KAK6589532.1"/>
    </source>
</evidence>
<dbReference type="PROSITE" id="PS50929">
    <property type="entry name" value="ABC_TM1F"/>
    <property type="match status" value="2"/>
</dbReference>
<dbReference type="InterPro" id="IPR036640">
    <property type="entry name" value="ABC1_TM_sf"/>
</dbReference>
<feature type="transmembrane region" description="Helical" evidence="11">
    <location>
        <begin position="1232"/>
        <end position="1253"/>
    </location>
</feature>
<keyword evidence="2" id="KW-0813">Transport</keyword>
<protein>
    <submittedName>
        <fullName evidence="14">ATP-binding cassette</fullName>
    </submittedName>
</protein>
<dbReference type="CDD" id="cd18579">
    <property type="entry name" value="ABC_6TM_ABCC_D1"/>
    <property type="match status" value="1"/>
</dbReference>
<evidence type="ECO:0000256" key="11">
    <source>
        <dbReference type="SAM" id="Phobius"/>
    </source>
</evidence>
<evidence type="ECO:0000256" key="2">
    <source>
        <dbReference type="ARBA" id="ARBA00022448"/>
    </source>
</evidence>
<dbReference type="PROSITE" id="PS50893">
    <property type="entry name" value="ABC_TRANSPORTER_2"/>
    <property type="match status" value="2"/>
</dbReference>
<dbReference type="PANTHER" id="PTHR24223">
    <property type="entry name" value="ATP-BINDING CASSETTE SUB-FAMILY C"/>
    <property type="match status" value="1"/>
</dbReference>
<keyword evidence="15" id="KW-1185">Reference proteome</keyword>
<feature type="transmembrane region" description="Helical" evidence="11">
    <location>
        <begin position="216"/>
        <end position="239"/>
    </location>
</feature>
<evidence type="ECO:0000256" key="9">
    <source>
        <dbReference type="ARBA" id="ARBA00023180"/>
    </source>
</evidence>
<dbReference type="InterPro" id="IPR050173">
    <property type="entry name" value="ABC_transporter_C-like"/>
</dbReference>
<feature type="transmembrane region" description="Helical" evidence="11">
    <location>
        <begin position="1202"/>
        <end position="1226"/>
    </location>
</feature>
<reference evidence="14 15" key="1">
    <citation type="submission" date="2023-10" db="EMBL/GenBank/DDBJ databases">
        <title>Comparative genomics analysis reveals potential genetic determinants of host preference in Cryptosporidium xiaoi.</title>
        <authorList>
            <person name="Xiao L."/>
            <person name="Li J."/>
        </authorList>
    </citation>
    <scope>NUCLEOTIDE SEQUENCE [LARGE SCALE GENOMIC DNA]</scope>
    <source>
        <strain evidence="14 15">52996</strain>
    </source>
</reference>
<dbReference type="InterPro" id="IPR027417">
    <property type="entry name" value="P-loop_NTPase"/>
</dbReference>
<dbReference type="CDD" id="cd03250">
    <property type="entry name" value="ABCC_MRP_domain1"/>
    <property type="match status" value="1"/>
</dbReference>
<feature type="transmembrane region" description="Helical" evidence="11">
    <location>
        <begin position="1020"/>
        <end position="1040"/>
    </location>
</feature>
<feature type="transmembrane region" description="Helical" evidence="11">
    <location>
        <begin position="1097"/>
        <end position="1130"/>
    </location>
</feature>
<feature type="domain" description="ABC transmembrane type-1" evidence="13">
    <location>
        <begin position="221"/>
        <end position="528"/>
    </location>
</feature>
<dbReference type="InterPro" id="IPR003593">
    <property type="entry name" value="AAA+_ATPase"/>
</dbReference>
<dbReference type="SUPFAM" id="SSF52540">
    <property type="entry name" value="P-loop containing nucleoside triphosphate hydrolases"/>
    <property type="match status" value="2"/>
</dbReference>
<keyword evidence="5" id="KW-0547">Nucleotide-binding</keyword>
<evidence type="ECO:0000259" key="12">
    <source>
        <dbReference type="PROSITE" id="PS50893"/>
    </source>
</evidence>
<dbReference type="Gene3D" id="3.40.50.300">
    <property type="entry name" value="P-loop containing nucleotide triphosphate hydrolases"/>
    <property type="match status" value="2"/>
</dbReference>
<gene>
    <name evidence="14" type="ORF">RS030_203141</name>
</gene>
<dbReference type="EMBL" id="JAWDEY010000012">
    <property type="protein sequence ID" value="KAK6589532.1"/>
    <property type="molecule type" value="Genomic_DNA"/>
</dbReference>
<keyword evidence="7 11" id="KW-1133">Transmembrane helix</keyword>
<evidence type="ECO:0000256" key="7">
    <source>
        <dbReference type="ARBA" id="ARBA00022989"/>
    </source>
</evidence>
<evidence type="ECO:0000313" key="15">
    <source>
        <dbReference type="Proteomes" id="UP001311799"/>
    </source>
</evidence>
<dbReference type="Pfam" id="PF00005">
    <property type="entry name" value="ABC_tran"/>
    <property type="match status" value="2"/>
</dbReference>
<dbReference type="InterPro" id="IPR003439">
    <property type="entry name" value="ABC_transporter-like_ATP-bd"/>
</dbReference>
<feature type="compositionally biased region" description="Basic and acidic residues" evidence="10">
    <location>
        <begin position="914"/>
        <end position="933"/>
    </location>
</feature>
<dbReference type="InterPro" id="IPR017871">
    <property type="entry name" value="ABC_transporter-like_CS"/>
</dbReference>
<dbReference type="InterPro" id="IPR011527">
    <property type="entry name" value="ABC1_TM_dom"/>
</dbReference>
<accession>A0AAV9XY23</accession>
<dbReference type="InterPro" id="IPR044726">
    <property type="entry name" value="ABCC_6TM_D2"/>
</dbReference>
<evidence type="ECO:0000256" key="10">
    <source>
        <dbReference type="SAM" id="MobiDB-lite"/>
    </source>
</evidence>
<dbReference type="CDD" id="cd03244">
    <property type="entry name" value="ABCC_MRP_domain2"/>
    <property type="match status" value="1"/>
</dbReference>
<dbReference type="Gene3D" id="1.20.1560.10">
    <property type="entry name" value="ABC transporter type 1, transmembrane domain"/>
    <property type="match status" value="2"/>
</dbReference>
<dbReference type="GO" id="GO:0005524">
    <property type="term" value="F:ATP binding"/>
    <property type="evidence" value="ECO:0007669"/>
    <property type="project" value="UniProtKB-KW"/>
</dbReference>
<sequence>MDSSGTEGYDKINNSVSGSGYPRISIVTDGQVDKCNDYDFDFNMLKQNPNSKMNYDQIGSVKESKITWLSRLTFSWLTPIMDKAYNSCLQIGDFYELPEFDTPRYKLRNFTYYWNEEMNKCKVNDCNYDDSSKSKTVGSEDKNKDSESTLKREATDNSYYDIKSESDQLLGSETKDQHQKQVLLNTKEMDKVYIKEKSSLKKYPSLIKVLFYTFKWHFLSIFCLVVLADSCVLAQSIVFRKLLLCMQGFSTGNPPTTNGVSNDILKKGMCFVLLLTSLTIISPLLKQQEHRLVNDLGRYLRSLMSGVLYRKLMRMGSIGFNGGISFESSPLSQSTKNSKTISEGTSFVNLIGNDVCRFNRLITAHLFYSGTFLLAASTICLCSQLGFSALFGVLVVILNVVFSVSALYFRALERRPYLSLQDQRIRYANEYISNIKIIKSYAWEECFTKKISDCRDGELISLLKQGTYRALSMGIYSTTMQATLVTCIFYALAGHQLDPATVFFAEGLFETLSFALSSLPFSYASFHDILLSCTRIRDFLMVSEKSSPPAVKDAPKPKQTVSLGTAKIMPTQFTCPTISSRGSVSFEDVHLYWPDGHLMLKDVSFKAAAGEIIAILGPIGSGKTGLLSAIIGEIAPYKGKILKSGRLAYVAQVPWVQTGTIKDNILFGAAFDPVWYDAVIKACALWMDFQVLPEGDRTLVGEKGLNLSGGQRQRISLARAVYQKADIYVLDDCLSAVDSHVSAHIFRNCICGLLSNKCVILVTHKLEIIPNVDQIILFDPTKRRQVYSGSPIDVPAPVLKKLASELLLAEETESETASRYSLNSHDLRMFDQCHTFDNEPLRGFPSTLPNGSEDASHFDQKEQTQIPPKTTRTGVVDDVVAVDILDALVTSTPGRNDRPSASFGKGRTASVRMSGEELRHHYRKDGDERRKESGSLFSEASADGRNNDKICINVPEELTELSSVSKKIYKAYLKEWGVINMFGVLLCNIAAGLVFSRNMFWLAKWRGPAGSKIDWARPVMFYALLTALYALLHISSSLLVRNGGLNASRVFHNKLLWRLRYTSLSFFEVTPVGKILTRFTTDLSNLDDALPRNIGDLLIAAAKILVITISVSRVIPAFLLCVPPLAYLFYQVSKKYAPMLRQCERLSVVYQAPILSHVVDTVDGLSTIRAFHAQERFIRRMDDAVRADSRIRYHVENAYRWLFIRLEMMGCVAVFIAGTFGVVAVSKDPSTAGIFGAAMTFALSVSSCLNFGTRVLGEIEGVMVGLERIKEYSETTPLEPKPVIESCRPPFDWPNKGEIEIIDLRLRYKPELPPVLDGIKCCIKAGEKIGIVGRTGAGKSSIFSLILRLIDPENGLVKIDGLDISSIGTFDLRTRISIIPQEPVVFSGTIRFNLDPLQQHTDQEIEQALQKSHLYNFVKNLPNGLETILDSGAQVLSTGQKQLLCLARALLRSSKVVLLDEATSSIDPHTDMLVQKTIRLEFAFCTVLAVAHRIQTVLDYDKILVLDSGHIVEFDRPDILLASPHSLFYSLVHGSR</sequence>
<feature type="region of interest" description="Disordered" evidence="10">
    <location>
        <begin position="891"/>
        <end position="941"/>
    </location>
</feature>
<feature type="transmembrane region" description="Helical" evidence="11">
    <location>
        <begin position="512"/>
        <end position="531"/>
    </location>
</feature>
<feature type="region of interest" description="Disordered" evidence="10">
    <location>
        <begin position="131"/>
        <end position="151"/>
    </location>
</feature>
<evidence type="ECO:0000259" key="13">
    <source>
        <dbReference type="PROSITE" id="PS50929"/>
    </source>
</evidence>
<evidence type="ECO:0000256" key="1">
    <source>
        <dbReference type="ARBA" id="ARBA00004141"/>
    </source>
</evidence>
<comment type="subcellular location">
    <subcellularLocation>
        <location evidence="1">Membrane</location>
        <topology evidence="1">Multi-pass membrane protein</topology>
    </subcellularLocation>
</comment>
<keyword evidence="9" id="KW-0325">Glycoprotein</keyword>
<comment type="caution">
    <text evidence="14">The sequence shown here is derived from an EMBL/GenBank/DDBJ whole genome shotgun (WGS) entry which is preliminary data.</text>
</comment>
<proteinExistence type="predicted"/>
<dbReference type="FunFam" id="3.40.50.300:FF:000973">
    <property type="entry name" value="Multidrug resistance-associated protein 4"/>
    <property type="match status" value="1"/>
</dbReference>
<evidence type="ECO:0000256" key="5">
    <source>
        <dbReference type="ARBA" id="ARBA00022741"/>
    </source>
</evidence>
<dbReference type="Proteomes" id="UP001311799">
    <property type="component" value="Unassembled WGS sequence"/>
</dbReference>
<feature type="domain" description="ABC transporter" evidence="12">
    <location>
        <begin position="584"/>
        <end position="805"/>
    </location>
</feature>
<feature type="transmembrane region" description="Helical" evidence="11">
    <location>
        <begin position="470"/>
        <end position="492"/>
    </location>
</feature>
<dbReference type="FunFam" id="3.40.50.300:FF:000163">
    <property type="entry name" value="Multidrug resistance-associated protein member 4"/>
    <property type="match status" value="1"/>
</dbReference>
<evidence type="ECO:0000256" key="8">
    <source>
        <dbReference type="ARBA" id="ARBA00023136"/>
    </source>
</evidence>
<dbReference type="Pfam" id="PF00664">
    <property type="entry name" value="ABC_membrane"/>
    <property type="match status" value="2"/>
</dbReference>
<feature type="transmembrane region" description="Helical" evidence="11">
    <location>
        <begin position="393"/>
        <end position="411"/>
    </location>
</feature>
<dbReference type="PANTHER" id="PTHR24223:SF399">
    <property type="entry name" value="ABC TRANSPORTER ATNG"/>
    <property type="match status" value="1"/>
</dbReference>
<dbReference type="GO" id="GO:0140359">
    <property type="term" value="F:ABC-type transporter activity"/>
    <property type="evidence" value="ECO:0007669"/>
    <property type="project" value="InterPro"/>
</dbReference>
<dbReference type="InterPro" id="IPR044746">
    <property type="entry name" value="ABCC_6TM_D1"/>
</dbReference>
<dbReference type="GO" id="GO:0016020">
    <property type="term" value="C:membrane"/>
    <property type="evidence" value="ECO:0007669"/>
    <property type="project" value="UniProtKB-SubCell"/>
</dbReference>
<dbReference type="PROSITE" id="PS00211">
    <property type="entry name" value="ABC_TRANSPORTER_1"/>
    <property type="match status" value="1"/>
</dbReference>
<evidence type="ECO:0000256" key="4">
    <source>
        <dbReference type="ARBA" id="ARBA00022737"/>
    </source>
</evidence>
<feature type="transmembrane region" description="Helical" evidence="11">
    <location>
        <begin position="366"/>
        <end position="387"/>
    </location>
</feature>